<gene>
    <name evidence="7" type="ORF">M427DRAFT_133632</name>
</gene>
<comment type="cofactor">
    <cofactor evidence="1">
        <name>FAD</name>
        <dbReference type="ChEBI" id="CHEBI:57692"/>
    </cofactor>
</comment>
<evidence type="ECO:0000256" key="2">
    <source>
        <dbReference type="ARBA" id="ARBA00010989"/>
    </source>
</evidence>
<name>A0A139AK67_GONPJ</name>
<accession>A0A139AK67</accession>
<keyword evidence="8" id="KW-1185">Reference proteome</keyword>
<feature type="domain" description="FAD dependent oxidoreductase" evidence="6">
    <location>
        <begin position="2"/>
        <end position="411"/>
    </location>
</feature>
<dbReference type="Pfam" id="PF01266">
    <property type="entry name" value="DAO"/>
    <property type="match status" value="1"/>
</dbReference>
<keyword evidence="4" id="KW-0274">FAD</keyword>
<evidence type="ECO:0000256" key="5">
    <source>
        <dbReference type="ARBA" id="ARBA00023002"/>
    </source>
</evidence>
<organism evidence="7 8">
    <name type="scientific">Gonapodya prolifera (strain JEL478)</name>
    <name type="common">Monoblepharis prolifera</name>
    <dbReference type="NCBI Taxonomy" id="1344416"/>
    <lineage>
        <taxon>Eukaryota</taxon>
        <taxon>Fungi</taxon>
        <taxon>Fungi incertae sedis</taxon>
        <taxon>Chytridiomycota</taxon>
        <taxon>Chytridiomycota incertae sedis</taxon>
        <taxon>Monoblepharidomycetes</taxon>
        <taxon>Monoblepharidales</taxon>
        <taxon>Gonapodyaceae</taxon>
        <taxon>Gonapodya</taxon>
    </lineage>
</organism>
<dbReference type="PANTHER" id="PTHR10961">
    <property type="entry name" value="PEROXISOMAL SARCOSINE OXIDASE"/>
    <property type="match status" value="1"/>
</dbReference>
<dbReference type="STRING" id="1344416.A0A139AK67"/>
<keyword evidence="3" id="KW-0285">Flavoprotein</keyword>
<proteinExistence type="inferred from homology"/>
<dbReference type="AlphaFoldDB" id="A0A139AK67"/>
<evidence type="ECO:0000256" key="4">
    <source>
        <dbReference type="ARBA" id="ARBA00022827"/>
    </source>
</evidence>
<dbReference type="OrthoDB" id="2219495at2759"/>
<sequence length="471" mass="51681">MRVIVVGAGVFGLSAASALRSEGHDVVVLERSAVIPAEDASSTDISKVVRLDYGQDRLYARLAKQAIDKFRQWNAEDARKGKLPVYQETGVLALATKKLEQTEFERNSLMGIKELGLLDRVERLSRTPTPGDGQLFELGTQFPSKPIESLFPAWGDSPAVSKYVDGYLNKFGGYALASKVVERMAESAREMGVKFVCGRSGTLTKLVRAASGKVTGVETIDGKVHHGDLVIMACGAWTPILVPELDGKLVSTGQSVLHFQLPQHLVPKYSADKFPVWFADISTTGFYGFPVNPTTPNLLKISNHGPGCVNLATPPGSPHRSVSVPKTSVTDKDLTIPAKTLQEYRAFIDTTFPDLAELPVYETRLCWYTDAWDGHFYIDYVPGYGDSLMVATGGSGHGFKFAPVLSTIIADTFHRRSTPYTNLFRWRERPDTASRVLESTRGEHSLVSPLVLGKTEMASKKDLEGRKKEKL</sequence>
<evidence type="ECO:0000313" key="7">
    <source>
        <dbReference type="EMBL" id="KXS17182.1"/>
    </source>
</evidence>
<dbReference type="InterPro" id="IPR006076">
    <property type="entry name" value="FAD-dep_OxRdtase"/>
</dbReference>
<evidence type="ECO:0000313" key="8">
    <source>
        <dbReference type="Proteomes" id="UP000070544"/>
    </source>
</evidence>
<evidence type="ECO:0000256" key="3">
    <source>
        <dbReference type="ARBA" id="ARBA00022630"/>
    </source>
</evidence>
<dbReference type="SUPFAM" id="SSF54373">
    <property type="entry name" value="FAD-linked reductases, C-terminal domain"/>
    <property type="match status" value="1"/>
</dbReference>
<reference evidence="7 8" key="1">
    <citation type="journal article" date="2015" name="Genome Biol. Evol.">
        <title>Phylogenomic analyses indicate that early fungi evolved digesting cell walls of algal ancestors of land plants.</title>
        <authorList>
            <person name="Chang Y."/>
            <person name="Wang S."/>
            <person name="Sekimoto S."/>
            <person name="Aerts A.L."/>
            <person name="Choi C."/>
            <person name="Clum A."/>
            <person name="LaButti K.M."/>
            <person name="Lindquist E.A."/>
            <person name="Yee Ngan C."/>
            <person name="Ohm R.A."/>
            <person name="Salamov A.A."/>
            <person name="Grigoriev I.V."/>
            <person name="Spatafora J.W."/>
            <person name="Berbee M.L."/>
        </authorList>
    </citation>
    <scope>NUCLEOTIDE SEQUENCE [LARGE SCALE GENOMIC DNA]</scope>
    <source>
        <strain evidence="7 8">JEL478</strain>
    </source>
</reference>
<dbReference type="Gene3D" id="3.30.9.10">
    <property type="entry name" value="D-Amino Acid Oxidase, subunit A, domain 2"/>
    <property type="match status" value="1"/>
</dbReference>
<dbReference type="EMBL" id="KQ965748">
    <property type="protein sequence ID" value="KXS17182.1"/>
    <property type="molecule type" value="Genomic_DNA"/>
</dbReference>
<dbReference type="InterPro" id="IPR036188">
    <property type="entry name" value="FAD/NAD-bd_sf"/>
</dbReference>
<dbReference type="GO" id="GO:0008115">
    <property type="term" value="F:sarcosine oxidase activity"/>
    <property type="evidence" value="ECO:0007669"/>
    <property type="project" value="TreeGrafter"/>
</dbReference>
<keyword evidence="5" id="KW-0560">Oxidoreductase</keyword>
<evidence type="ECO:0000259" key="6">
    <source>
        <dbReference type="Pfam" id="PF01266"/>
    </source>
</evidence>
<dbReference type="InterPro" id="IPR045170">
    <property type="entry name" value="MTOX"/>
</dbReference>
<dbReference type="Gene3D" id="3.50.50.60">
    <property type="entry name" value="FAD/NAD(P)-binding domain"/>
    <property type="match status" value="1"/>
</dbReference>
<dbReference type="GO" id="GO:0050660">
    <property type="term" value="F:flavin adenine dinucleotide binding"/>
    <property type="evidence" value="ECO:0007669"/>
    <property type="project" value="InterPro"/>
</dbReference>
<dbReference type="PANTHER" id="PTHR10961:SF15">
    <property type="entry name" value="FAD DEPENDENT OXIDOREDUCTASE DOMAIN-CONTAINING PROTEIN"/>
    <property type="match status" value="1"/>
</dbReference>
<dbReference type="SUPFAM" id="SSF51905">
    <property type="entry name" value="FAD/NAD(P)-binding domain"/>
    <property type="match status" value="1"/>
</dbReference>
<dbReference type="Proteomes" id="UP000070544">
    <property type="component" value="Unassembled WGS sequence"/>
</dbReference>
<evidence type="ECO:0000256" key="1">
    <source>
        <dbReference type="ARBA" id="ARBA00001974"/>
    </source>
</evidence>
<comment type="similarity">
    <text evidence="2">Belongs to the MSOX/MTOX family.</text>
</comment>
<protein>
    <submittedName>
        <fullName evidence="7">FAD dependent oxidoreductase</fullName>
    </submittedName>
</protein>